<evidence type="ECO:0000313" key="3">
    <source>
        <dbReference type="WBParaSite" id="GPLIN_000579800"/>
    </source>
</evidence>
<dbReference type="WBParaSite" id="GPLIN_000579800">
    <property type="protein sequence ID" value="GPLIN_000579800"/>
    <property type="gene ID" value="GPLIN_000579800"/>
</dbReference>
<protein>
    <submittedName>
        <fullName evidence="3">Lon proteolytic domain-containing protein</fullName>
    </submittedName>
</protein>
<dbReference type="Gene3D" id="3.30.230.10">
    <property type="match status" value="2"/>
</dbReference>
<sequence length="399" mass="44602">MPYFCQNKLRQQRAGGHCPGIATNLCTVTKRIGQRKKTTGHTMRVIVACKKTTERERGYKAARRECGECGVAVRKLRFKLCAPPHDSKLDGPSAAAVVGMLSLASHRRVRTDVTVTGDVGPTGRIRKVGCIRQKFEPWRSNDGPISRTAAMPKLREAHVCGEKLHKDRITHWALQIMFECGCGKTMPCTFELMGNGKRRKWGLYTAFQVAEELHFVGQRSFNTIVNIYNGMWNDYFVLNRNCRTWYRHTMKVIVACKKTTERAAGLRLTGSFTKETRSALERGYKAARRECGECGVAVRKLQFELCAPPHDSKLGGPSATAAAVVGMLSLASHRRVRTDVAVTGDVGPTGRIRKVGCIRQKVQGAVRAGIRTVFLPHANRKNFEDIPKKDRKIKCRFSV</sequence>
<accession>A0A183BYV7</accession>
<dbReference type="Pfam" id="PF05362">
    <property type="entry name" value="Lon_C"/>
    <property type="match status" value="2"/>
</dbReference>
<reference evidence="2" key="2">
    <citation type="submission" date="2014-05" db="EMBL/GenBank/DDBJ databases">
        <title>The genome and life-stage specific transcriptomes of Globodera pallida elucidate key aspects of plant parasitism by a cyst nematode.</title>
        <authorList>
            <person name="Cotton J.A."/>
            <person name="Lilley C.J."/>
            <person name="Jones L.M."/>
            <person name="Kikuchi T."/>
            <person name="Reid A.J."/>
            <person name="Thorpe P."/>
            <person name="Tsai I.J."/>
            <person name="Beasley H."/>
            <person name="Blok V."/>
            <person name="Cock P.J.A."/>
            <person name="Van den Akker S.E."/>
            <person name="Holroyd N."/>
            <person name="Hunt M."/>
            <person name="Mantelin S."/>
            <person name="Naghra H."/>
            <person name="Pain A."/>
            <person name="Palomares-Rius J.E."/>
            <person name="Zarowiecki M."/>
            <person name="Berriman M."/>
            <person name="Jones J.T."/>
            <person name="Urwin P.E."/>
        </authorList>
    </citation>
    <scope>NUCLEOTIDE SEQUENCE [LARGE SCALE GENOMIC DNA]</scope>
    <source>
        <strain evidence="2">Lindley</strain>
    </source>
</reference>
<dbReference type="Proteomes" id="UP000050741">
    <property type="component" value="Unassembled WGS sequence"/>
</dbReference>
<dbReference type="GO" id="GO:0005524">
    <property type="term" value="F:ATP binding"/>
    <property type="evidence" value="ECO:0007669"/>
    <property type="project" value="InterPro"/>
</dbReference>
<keyword evidence="2" id="KW-1185">Reference proteome</keyword>
<dbReference type="InterPro" id="IPR014721">
    <property type="entry name" value="Ribsml_uS5_D2-typ_fold_subgr"/>
</dbReference>
<proteinExistence type="predicted"/>
<name>A0A183BYV7_GLOPA</name>
<evidence type="ECO:0000259" key="1">
    <source>
        <dbReference type="Pfam" id="PF05362"/>
    </source>
</evidence>
<feature type="domain" description="Lon proteolytic" evidence="1">
    <location>
        <begin position="90"/>
        <end position="135"/>
    </location>
</feature>
<reference evidence="3" key="3">
    <citation type="submission" date="2016-06" db="UniProtKB">
        <authorList>
            <consortium name="WormBaseParasite"/>
        </authorList>
    </citation>
    <scope>IDENTIFICATION</scope>
</reference>
<dbReference type="InterPro" id="IPR027065">
    <property type="entry name" value="Lon_Prtase"/>
</dbReference>
<dbReference type="InterPro" id="IPR008269">
    <property type="entry name" value="Lon_proteolytic"/>
</dbReference>
<dbReference type="InterPro" id="IPR020568">
    <property type="entry name" value="Ribosomal_Su5_D2-typ_SF"/>
</dbReference>
<dbReference type="AlphaFoldDB" id="A0A183BYV7"/>
<evidence type="ECO:0000313" key="2">
    <source>
        <dbReference type="Proteomes" id="UP000050741"/>
    </source>
</evidence>
<dbReference type="GO" id="GO:0006508">
    <property type="term" value="P:proteolysis"/>
    <property type="evidence" value="ECO:0007669"/>
    <property type="project" value="InterPro"/>
</dbReference>
<dbReference type="PRINTS" id="PR00830">
    <property type="entry name" value="ENDOLAPTASE"/>
</dbReference>
<feature type="domain" description="Lon proteolytic" evidence="1">
    <location>
        <begin position="264"/>
        <end position="391"/>
    </location>
</feature>
<dbReference type="GO" id="GO:0004176">
    <property type="term" value="F:ATP-dependent peptidase activity"/>
    <property type="evidence" value="ECO:0007669"/>
    <property type="project" value="InterPro"/>
</dbReference>
<dbReference type="GO" id="GO:0004252">
    <property type="term" value="F:serine-type endopeptidase activity"/>
    <property type="evidence" value="ECO:0007669"/>
    <property type="project" value="InterPro"/>
</dbReference>
<organism evidence="2 3">
    <name type="scientific">Globodera pallida</name>
    <name type="common">Potato cyst nematode worm</name>
    <name type="synonym">Heterodera pallida</name>
    <dbReference type="NCBI Taxonomy" id="36090"/>
    <lineage>
        <taxon>Eukaryota</taxon>
        <taxon>Metazoa</taxon>
        <taxon>Ecdysozoa</taxon>
        <taxon>Nematoda</taxon>
        <taxon>Chromadorea</taxon>
        <taxon>Rhabditida</taxon>
        <taxon>Tylenchina</taxon>
        <taxon>Tylenchomorpha</taxon>
        <taxon>Tylenchoidea</taxon>
        <taxon>Heteroderidae</taxon>
        <taxon>Heteroderinae</taxon>
        <taxon>Globodera</taxon>
    </lineage>
</organism>
<dbReference type="GO" id="GO:0030163">
    <property type="term" value="P:protein catabolic process"/>
    <property type="evidence" value="ECO:0007669"/>
    <property type="project" value="InterPro"/>
</dbReference>
<dbReference type="PANTHER" id="PTHR10046">
    <property type="entry name" value="ATP DEPENDENT LON PROTEASE FAMILY MEMBER"/>
    <property type="match status" value="1"/>
</dbReference>
<reference evidence="2" key="1">
    <citation type="submission" date="2013-12" db="EMBL/GenBank/DDBJ databases">
        <authorList>
            <person name="Aslett M."/>
        </authorList>
    </citation>
    <scope>NUCLEOTIDE SEQUENCE [LARGE SCALE GENOMIC DNA]</scope>
    <source>
        <strain evidence="2">Lindley</strain>
    </source>
</reference>
<dbReference type="SUPFAM" id="SSF54211">
    <property type="entry name" value="Ribosomal protein S5 domain 2-like"/>
    <property type="match status" value="2"/>
</dbReference>